<name>A0ABN2RS01_9MICO</name>
<proteinExistence type="predicted"/>
<reference evidence="1 2" key="1">
    <citation type="journal article" date="2019" name="Int. J. Syst. Evol. Microbiol.">
        <title>The Global Catalogue of Microorganisms (GCM) 10K type strain sequencing project: providing services to taxonomists for standard genome sequencing and annotation.</title>
        <authorList>
            <consortium name="The Broad Institute Genomics Platform"/>
            <consortium name="The Broad Institute Genome Sequencing Center for Infectious Disease"/>
            <person name="Wu L."/>
            <person name="Ma J."/>
        </authorList>
    </citation>
    <scope>NUCLEOTIDE SEQUENCE [LARGE SCALE GENOMIC DNA]</scope>
    <source>
        <strain evidence="1 2">JCM 15628</strain>
    </source>
</reference>
<evidence type="ECO:0000313" key="2">
    <source>
        <dbReference type="Proteomes" id="UP001500013"/>
    </source>
</evidence>
<sequence>MAAHAHLSTGAFSGRVVPAGPNREIYYPTHPNGDTSAPAMDIAVPIVEAPED</sequence>
<organism evidence="1 2">
    <name type="scientific">Terrabacter lapilli</name>
    <dbReference type="NCBI Taxonomy" id="436231"/>
    <lineage>
        <taxon>Bacteria</taxon>
        <taxon>Bacillati</taxon>
        <taxon>Actinomycetota</taxon>
        <taxon>Actinomycetes</taxon>
        <taxon>Micrococcales</taxon>
        <taxon>Intrasporangiaceae</taxon>
        <taxon>Terrabacter</taxon>
    </lineage>
</organism>
<keyword evidence="2" id="KW-1185">Reference proteome</keyword>
<evidence type="ECO:0000313" key="1">
    <source>
        <dbReference type="EMBL" id="GAA1973872.1"/>
    </source>
</evidence>
<accession>A0ABN2RS01</accession>
<gene>
    <name evidence="1" type="ORF">GCM10009817_12540</name>
</gene>
<dbReference type="EMBL" id="BAAAPU010000004">
    <property type="protein sequence ID" value="GAA1973872.1"/>
    <property type="molecule type" value="Genomic_DNA"/>
</dbReference>
<protein>
    <submittedName>
        <fullName evidence="1">Uncharacterized protein</fullName>
    </submittedName>
</protein>
<comment type="caution">
    <text evidence="1">The sequence shown here is derived from an EMBL/GenBank/DDBJ whole genome shotgun (WGS) entry which is preliminary data.</text>
</comment>
<dbReference type="Proteomes" id="UP001500013">
    <property type="component" value="Unassembled WGS sequence"/>
</dbReference>